<dbReference type="GO" id="GO:0016881">
    <property type="term" value="F:acid-amino acid ligase activity"/>
    <property type="evidence" value="ECO:0007669"/>
    <property type="project" value="InterPro"/>
</dbReference>
<dbReference type="InterPro" id="IPR013221">
    <property type="entry name" value="Mur_ligase_cen"/>
</dbReference>
<evidence type="ECO:0000313" key="12">
    <source>
        <dbReference type="EMBL" id="MBR0577034.1"/>
    </source>
</evidence>
<dbReference type="InterPro" id="IPR000713">
    <property type="entry name" value="Mur_ligase_N"/>
</dbReference>
<evidence type="ECO:0000259" key="9">
    <source>
        <dbReference type="Pfam" id="PF01225"/>
    </source>
</evidence>
<dbReference type="Gene3D" id="3.90.190.20">
    <property type="entry name" value="Mur ligase, C-terminal domain"/>
    <property type="match status" value="1"/>
</dbReference>
<dbReference type="InterPro" id="IPR005761">
    <property type="entry name" value="UDP-N-AcMur-Glu-dNH2Pim_ligase"/>
</dbReference>
<keyword evidence="4 8" id="KW-0133">Cell shape</keyword>
<dbReference type="Pfam" id="PF08245">
    <property type="entry name" value="Mur_ligase_M"/>
    <property type="match status" value="1"/>
</dbReference>
<protein>
    <submittedName>
        <fullName evidence="12">UDP-N-acetylmuramyl-tripeptide synthetase</fullName>
    </submittedName>
</protein>
<evidence type="ECO:0000259" key="11">
    <source>
        <dbReference type="Pfam" id="PF08245"/>
    </source>
</evidence>
<comment type="subcellular location">
    <subcellularLocation>
        <location evidence="8">Cytoplasm</location>
    </subcellularLocation>
</comment>
<proteinExistence type="inferred from homology"/>
<dbReference type="Proteomes" id="UP000675379">
    <property type="component" value="Unassembled WGS sequence"/>
</dbReference>
<name>A0A941HQZ9_9CLOT</name>
<dbReference type="SUPFAM" id="SSF53244">
    <property type="entry name" value="MurD-like peptide ligases, peptide-binding domain"/>
    <property type="match status" value="1"/>
</dbReference>
<evidence type="ECO:0000256" key="5">
    <source>
        <dbReference type="ARBA" id="ARBA00022984"/>
    </source>
</evidence>
<dbReference type="InterPro" id="IPR035911">
    <property type="entry name" value="MurE/MurF_N"/>
</dbReference>
<dbReference type="GO" id="GO:0005737">
    <property type="term" value="C:cytoplasm"/>
    <property type="evidence" value="ECO:0007669"/>
    <property type="project" value="UniProtKB-SubCell"/>
</dbReference>
<dbReference type="RefSeq" id="WP_211802447.1">
    <property type="nucleotide sequence ID" value="NZ_JAGSCS010000018.1"/>
</dbReference>
<dbReference type="GO" id="GO:0005524">
    <property type="term" value="F:ATP binding"/>
    <property type="evidence" value="ECO:0007669"/>
    <property type="project" value="InterPro"/>
</dbReference>
<dbReference type="GO" id="GO:0009252">
    <property type="term" value="P:peptidoglycan biosynthetic process"/>
    <property type="evidence" value="ECO:0007669"/>
    <property type="project" value="UniProtKB-KW"/>
</dbReference>
<feature type="domain" description="Mur ligase N-terminal catalytic" evidence="9">
    <location>
        <begin position="25"/>
        <end position="92"/>
    </location>
</feature>
<dbReference type="EMBL" id="JAGSCS010000018">
    <property type="protein sequence ID" value="MBR0577034.1"/>
    <property type="molecule type" value="Genomic_DNA"/>
</dbReference>
<dbReference type="Gene3D" id="3.40.1390.10">
    <property type="entry name" value="MurE/MurF, N-terminal domain"/>
    <property type="match status" value="1"/>
</dbReference>
<organism evidence="12 13">
    <name type="scientific">Proteiniclasticum sediminis</name>
    <dbReference type="NCBI Taxonomy" id="2804028"/>
    <lineage>
        <taxon>Bacteria</taxon>
        <taxon>Bacillati</taxon>
        <taxon>Bacillota</taxon>
        <taxon>Clostridia</taxon>
        <taxon>Eubacteriales</taxon>
        <taxon>Clostridiaceae</taxon>
        <taxon>Proteiniclasticum</taxon>
    </lineage>
</organism>
<sequence length="516" mass="57666">MKLSQLAGAIPVLEVRGKDWADLEILNVSNDSRKIREGGLFVAVKGYLQDGHAYLAKAQEMGALAAVVTEFREESSLPQIRVENARESLSRLSAELLHHPSRKLRVMGITATNGKTTTSYMLDHIYRRLGVKTGLVGSVVIKVGEEFVHSELTTPESSDLQLIFDRMVQAKVSRAIMEVSSSALELYRVHDVDFDIVAFNNFSREHIDQHGSLEKYYEAKSSLIRKAKSGSFAVLNRDDDMTYRLRAETKAQVVAFSTKDDQADVYCSDLDLSSGRGRFLLKIRKDIVGLDGVVEKGEYPVSLRVPGFHSVVNALSSLSMAIIDGVGIQEAIAALETFGGVERRFQYIYDREFIIIDDHFANTSNINMSLESLVKLSYRKLHLVYAIRGNRGVTVNGENIETLLKWREQLPMDEIIGTSSVEFVGDKDRVREEELAVFTEELRDSDLKVTLIDSLTEAIHYALDQVQPGDVVLLAGSQGMDRGARIALEYLWQKHPEGDKEELFSPLDGRVSDMDA</sequence>
<feature type="domain" description="Mur ligase central" evidence="11">
    <location>
        <begin position="109"/>
        <end position="320"/>
    </location>
</feature>
<dbReference type="InterPro" id="IPR036615">
    <property type="entry name" value="Mur_ligase_C_dom_sf"/>
</dbReference>
<gene>
    <name evidence="12" type="primary">murE</name>
    <name evidence="12" type="ORF">KCG48_11985</name>
</gene>
<evidence type="ECO:0000313" key="13">
    <source>
        <dbReference type="Proteomes" id="UP000675379"/>
    </source>
</evidence>
<keyword evidence="3 8" id="KW-0132">Cell division</keyword>
<keyword evidence="13" id="KW-1185">Reference proteome</keyword>
<evidence type="ECO:0000256" key="8">
    <source>
        <dbReference type="RuleBase" id="RU004135"/>
    </source>
</evidence>
<dbReference type="AlphaFoldDB" id="A0A941HQZ9"/>
<dbReference type="SUPFAM" id="SSF63418">
    <property type="entry name" value="MurE/MurF N-terminal domain"/>
    <property type="match status" value="1"/>
</dbReference>
<dbReference type="Pfam" id="PF02875">
    <property type="entry name" value="Mur_ligase_C"/>
    <property type="match status" value="1"/>
</dbReference>
<dbReference type="SUPFAM" id="SSF53623">
    <property type="entry name" value="MurD-like peptide ligases, catalytic domain"/>
    <property type="match status" value="1"/>
</dbReference>
<evidence type="ECO:0000256" key="3">
    <source>
        <dbReference type="ARBA" id="ARBA00022618"/>
    </source>
</evidence>
<comment type="similarity">
    <text evidence="2">Belongs to the MurCDEF family. MurE subfamily.</text>
</comment>
<dbReference type="InterPro" id="IPR004101">
    <property type="entry name" value="Mur_ligase_C"/>
</dbReference>
<dbReference type="Gene3D" id="3.40.1190.10">
    <property type="entry name" value="Mur-like, catalytic domain"/>
    <property type="match status" value="1"/>
</dbReference>
<comment type="caution">
    <text evidence="12">The sequence shown here is derived from an EMBL/GenBank/DDBJ whole genome shotgun (WGS) entry which is preliminary data.</text>
</comment>
<accession>A0A941HQZ9</accession>
<dbReference type="GO" id="GO:0008360">
    <property type="term" value="P:regulation of cell shape"/>
    <property type="evidence" value="ECO:0007669"/>
    <property type="project" value="UniProtKB-KW"/>
</dbReference>
<keyword evidence="7 8" id="KW-0961">Cell wall biogenesis/degradation</keyword>
<evidence type="ECO:0000259" key="10">
    <source>
        <dbReference type="Pfam" id="PF02875"/>
    </source>
</evidence>
<comment type="pathway">
    <text evidence="1 8">Cell wall biogenesis; peptidoglycan biosynthesis.</text>
</comment>
<evidence type="ECO:0000256" key="1">
    <source>
        <dbReference type="ARBA" id="ARBA00004752"/>
    </source>
</evidence>
<dbReference type="GO" id="GO:0071555">
    <property type="term" value="P:cell wall organization"/>
    <property type="evidence" value="ECO:0007669"/>
    <property type="project" value="UniProtKB-KW"/>
</dbReference>
<dbReference type="PANTHER" id="PTHR23135">
    <property type="entry name" value="MUR LIGASE FAMILY MEMBER"/>
    <property type="match status" value="1"/>
</dbReference>
<evidence type="ECO:0000256" key="4">
    <source>
        <dbReference type="ARBA" id="ARBA00022960"/>
    </source>
</evidence>
<evidence type="ECO:0000256" key="7">
    <source>
        <dbReference type="ARBA" id="ARBA00023316"/>
    </source>
</evidence>
<dbReference type="NCBIfam" id="TIGR01085">
    <property type="entry name" value="murE"/>
    <property type="match status" value="1"/>
</dbReference>
<dbReference type="GO" id="GO:0051301">
    <property type="term" value="P:cell division"/>
    <property type="evidence" value="ECO:0007669"/>
    <property type="project" value="UniProtKB-KW"/>
</dbReference>
<evidence type="ECO:0000256" key="2">
    <source>
        <dbReference type="ARBA" id="ARBA00005898"/>
    </source>
</evidence>
<dbReference type="PANTHER" id="PTHR23135:SF4">
    <property type="entry name" value="UDP-N-ACETYLMURAMOYL-L-ALANYL-D-GLUTAMATE--2,6-DIAMINOPIMELATE LIGASE MURE HOMOLOG, CHLOROPLASTIC"/>
    <property type="match status" value="1"/>
</dbReference>
<keyword evidence="6 8" id="KW-0131">Cell cycle</keyword>
<dbReference type="InterPro" id="IPR036565">
    <property type="entry name" value="Mur-like_cat_sf"/>
</dbReference>
<keyword evidence="5 8" id="KW-0573">Peptidoglycan synthesis</keyword>
<evidence type="ECO:0000256" key="6">
    <source>
        <dbReference type="ARBA" id="ARBA00023306"/>
    </source>
</evidence>
<dbReference type="Pfam" id="PF01225">
    <property type="entry name" value="Mur_ligase"/>
    <property type="match status" value="1"/>
</dbReference>
<feature type="domain" description="Mur ligase C-terminal" evidence="10">
    <location>
        <begin position="343"/>
        <end position="477"/>
    </location>
</feature>
<reference evidence="12" key="1">
    <citation type="submission" date="2021-04" db="EMBL/GenBank/DDBJ databases">
        <title>Proteiniclasticum sedimins sp. nov., an obligate anaerobic bacterium isolated from anaerobic sludge.</title>
        <authorList>
            <person name="Liu J."/>
        </authorList>
    </citation>
    <scope>NUCLEOTIDE SEQUENCE</scope>
    <source>
        <strain evidence="12">BAD-10</strain>
    </source>
</reference>